<dbReference type="Proteomes" id="UP000002313">
    <property type="component" value="Chromosome II"/>
</dbReference>
<dbReference type="Gene3D" id="3.40.50.10130">
    <property type="match status" value="1"/>
</dbReference>
<reference evidence="4 5" key="2">
    <citation type="journal article" date="2012" name="Proc. Natl. Acad. Sci. U.S.A.">
        <title>Gain and loss of multiple functionally related, horizontally transferred genes in the reduced genomes of two microsporidian parasites.</title>
        <authorList>
            <person name="Pombert J.-F."/>
            <person name="Selman M."/>
            <person name="Burki F."/>
            <person name="Bardell F.T."/>
            <person name="Farinelli L."/>
            <person name="Solter L.F."/>
            <person name="Whitman D.W."/>
            <person name="Weiss L.M."/>
            <person name="Corradi N."/>
            <person name="Keeling P.J."/>
        </authorList>
    </citation>
    <scope>NUCLEOTIDE SEQUENCE [LARGE SCALE GENOMIC DNA]</scope>
    <source>
        <strain evidence="4 5">ATCC 50506</strain>
    </source>
</reference>
<dbReference type="Pfam" id="PF02732">
    <property type="entry name" value="ERCC4"/>
    <property type="match status" value="1"/>
</dbReference>
<dbReference type="SUPFAM" id="SSF46785">
    <property type="entry name" value="Winged helix' DNA-binding domain"/>
    <property type="match status" value="1"/>
</dbReference>
<dbReference type="SMART" id="SM00891">
    <property type="entry name" value="ERCC4"/>
    <property type="match status" value="1"/>
</dbReference>
<dbReference type="CDD" id="cd21036">
    <property type="entry name" value="WH_MUS81"/>
    <property type="match status" value="1"/>
</dbReference>
<reference evidence="4 5" key="1">
    <citation type="journal article" date="2010" name="Nat. Commun.">
        <title>The complete sequence of the smallest known nuclear genome from the microsporidian Encephalitozoon intestinalis.</title>
        <authorList>
            <person name="Corradi N."/>
            <person name="Pombert J.-F."/>
            <person name="Farinelli L."/>
            <person name="Didier E.S."/>
            <person name="Keeling P.J."/>
        </authorList>
    </citation>
    <scope>NUCLEOTIDE SEQUENCE [LARGE SCALE GENOMIC DNA]</scope>
    <source>
        <strain evidence="4 5">ATCC 50506</strain>
    </source>
</reference>
<dbReference type="GO" id="GO:0006308">
    <property type="term" value="P:DNA catabolic process"/>
    <property type="evidence" value="ECO:0007669"/>
    <property type="project" value="UniProtKB-UniRule"/>
</dbReference>
<feature type="domain" description="ERCC4" evidence="3">
    <location>
        <begin position="229"/>
        <end position="320"/>
    </location>
</feature>
<dbReference type="GO" id="GO:0005634">
    <property type="term" value="C:nucleus"/>
    <property type="evidence" value="ECO:0007669"/>
    <property type="project" value="UniProtKB-SubCell"/>
</dbReference>
<dbReference type="PANTHER" id="PTHR13451:SF0">
    <property type="entry name" value="CROSSOVER JUNCTION ENDONUCLEASE MUS81"/>
    <property type="match status" value="1"/>
</dbReference>
<evidence type="ECO:0000256" key="2">
    <source>
        <dbReference type="RuleBase" id="RU369042"/>
    </source>
</evidence>
<keyword evidence="2" id="KW-0479">Metal-binding</keyword>
<dbReference type="GO" id="GO:0003677">
    <property type="term" value="F:DNA binding"/>
    <property type="evidence" value="ECO:0007669"/>
    <property type="project" value="UniProtKB-UniRule"/>
</dbReference>
<dbReference type="GO" id="GO:0000727">
    <property type="term" value="P:double-strand break repair via break-induced replication"/>
    <property type="evidence" value="ECO:0007669"/>
    <property type="project" value="UniProtKB-UniRule"/>
</dbReference>
<dbReference type="InterPro" id="IPR047416">
    <property type="entry name" value="XPF_nuclease_Mus81"/>
</dbReference>
<keyword evidence="2" id="KW-0460">Magnesium</keyword>
<dbReference type="HOGENOM" id="CLU_044879_0_0_1"/>
<dbReference type="VEuPathDB" id="MicrosporidiaDB:Eint_021350"/>
<keyword evidence="1 2" id="KW-0378">Hydrolase</keyword>
<dbReference type="SUPFAM" id="SSF52980">
    <property type="entry name" value="Restriction endonuclease-like"/>
    <property type="match status" value="1"/>
</dbReference>
<dbReference type="GO" id="GO:0000712">
    <property type="term" value="P:resolution of meiotic recombination intermediates"/>
    <property type="evidence" value="ECO:0007669"/>
    <property type="project" value="TreeGrafter"/>
</dbReference>
<dbReference type="GO" id="GO:0046872">
    <property type="term" value="F:metal ion binding"/>
    <property type="evidence" value="ECO:0007669"/>
    <property type="project" value="UniProtKB-UniRule"/>
</dbReference>
<keyword evidence="2" id="KW-0227">DNA damage</keyword>
<keyword evidence="2" id="KW-0255">Endonuclease</keyword>
<dbReference type="InterPro" id="IPR033309">
    <property type="entry name" value="Mus81"/>
</dbReference>
<dbReference type="EMBL" id="CP001943">
    <property type="protein sequence ID" value="ADM11132.1"/>
    <property type="molecule type" value="Genomic_DNA"/>
</dbReference>
<accession>E0S5Z7</accession>
<dbReference type="GeneID" id="9698787"/>
<dbReference type="InterPro" id="IPR036390">
    <property type="entry name" value="WH_DNA-bd_sf"/>
</dbReference>
<dbReference type="OrthoDB" id="5963188at2759"/>
<evidence type="ECO:0000313" key="5">
    <source>
        <dbReference type="Proteomes" id="UP000002313"/>
    </source>
</evidence>
<dbReference type="PANTHER" id="PTHR13451">
    <property type="entry name" value="CLASS II CROSSOVER JUNCTION ENDONUCLEASE MUS81"/>
    <property type="match status" value="1"/>
</dbReference>
<dbReference type="KEGG" id="ein:Eint_021350"/>
<gene>
    <name evidence="4" type="ORF">Eint_021350</name>
</gene>
<protein>
    <recommendedName>
        <fullName evidence="2">Crossover junction endonuclease MUS81</fullName>
        <ecNumber evidence="2">3.1.22.-</ecNumber>
    </recommendedName>
</protein>
<keyword evidence="2" id="KW-0233">DNA recombination</keyword>
<organism evidence="4 5">
    <name type="scientific">Encephalitozoon intestinalis (strain ATCC 50506)</name>
    <name type="common">Microsporidian parasite</name>
    <name type="synonym">Septata intestinalis</name>
    <dbReference type="NCBI Taxonomy" id="876142"/>
    <lineage>
        <taxon>Eukaryota</taxon>
        <taxon>Fungi</taxon>
        <taxon>Fungi incertae sedis</taxon>
        <taxon>Microsporidia</taxon>
        <taxon>Unikaryonidae</taxon>
        <taxon>Encephalitozoon</taxon>
    </lineage>
</organism>
<dbReference type="GO" id="GO:0031573">
    <property type="term" value="P:mitotic intra-S DNA damage checkpoint signaling"/>
    <property type="evidence" value="ECO:0007669"/>
    <property type="project" value="TreeGrafter"/>
</dbReference>
<dbReference type="AlphaFoldDB" id="E0S5Z7"/>
<proteinExistence type="inferred from homology"/>
<dbReference type="InterPro" id="IPR011335">
    <property type="entry name" value="Restrct_endonuc-II-like"/>
</dbReference>
<comment type="subunit">
    <text evidence="2">Interacts with EME1.</text>
</comment>
<keyword evidence="2" id="KW-0540">Nuclease</keyword>
<dbReference type="InterPro" id="IPR036388">
    <property type="entry name" value="WH-like_DNA-bd_sf"/>
</dbReference>
<dbReference type="Gene3D" id="1.10.10.10">
    <property type="entry name" value="Winged helix-like DNA-binding domain superfamily/Winged helix DNA-binding domain"/>
    <property type="match status" value="1"/>
</dbReference>
<dbReference type="EC" id="3.1.22.-" evidence="2"/>
<dbReference type="GO" id="GO:0048257">
    <property type="term" value="F:3'-flap endonuclease activity"/>
    <property type="evidence" value="ECO:0007669"/>
    <property type="project" value="TreeGrafter"/>
</dbReference>
<evidence type="ECO:0000313" key="4">
    <source>
        <dbReference type="EMBL" id="ADM11132.1"/>
    </source>
</evidence>
<name>E0S5Z7_ENCIT</name>
<keyword evidence="2" id="KW-0234">DNA repair</keyword>
<dbReference type="GO" id="GO:0048476">
    <property type="term" value="C:Holliday junction resolvase complex"/>
    <property type="evidence" value="ECO:0007669"/>
    <property type="project" value="UniProtKB-UniRule"/>
</dbReference>
<dbReference type="InterPro" id="IPR047417">
    <property type="entry name" value="WHD_MUS81"/>
</dbReference>
<sequence>MKMAEACIDLAPLVKSAVNFLYRLSLSKNMKSRHCYKKMAQELEKIEGPLYSLDYLKNIKWAGAKTIEKIQELIDRRILEDIKTEEDFEKYLNVLSPRAYEESKRKLWKEGTEKSDSKDKQYKKEKDNISKKRKYIPGYRTGSYGIMKALWIREGIGRHEIARIGRNYCDSEFDFGSRHSAWSSMKTLVRKGFVYKEGRSKFYLTDEGRELAATMFANTSVVEEEDEITLLVDTREVKSRRSRLFFQEYFESQQIRHETRALEVGDFLWVRGERVCSSIIERKRGSDLVSSIVDGRFKEQKNRLKNTGIRKIFYIVEGLKNSHMQNVGKETIVSCMAATRLEGFIVMETEDIGQTGSVIRMIDYEVKKEQEKKKKTSNKLDHCEESSECLEDPDEEMEMSYESFIDKSTKSKGKTQTYLLYMSLLSIKGIGHKKALILAERYKTIGGLISRVKADGVNKLYDFEINGKKISRKNGNDIIDFFLK</sequence>
<dbReference type="RefSeq" id="XP_003072492.1">
    <property type="nucleotide sequence ID" value="XM_003072446.1"/>
</dbReference>
<comment type="cofactor">
    <cofactor evidence="2">
        <name>Mg(2+)</name>
        <dbReference type="ChEBI" id="CHEBI:18420"/>
    </cofactor>
</comment>
<evidence type="ECO:0000259" key="3">
    <source>
        <dbReference type="SMART" id="SM00891"/>
    </source>
</evidence>
<comment type="similarity">
    <text evidence="2">Belongs to the XPF family.</text>
</comment>
<comment type="subcellular location">
    <subcellularLocation>
        <location evidence="2">Nucleus</location>
    </subcellularLocation>
</comment>
<dbReference type="GO" id="GO:0008821">
    <property type="term" value="F:crossover junction DNA endonuclease activity"/>
    <property type="evidence" value="ECO:0007669"/>
    <property type="project" value="UniProtKB-UniRule"/>
</dbReference>
<evidence type="ECO:0000256" key="1">
    <source>
        <dbReference type="ARBA" id="ARBA00022801"/>
    </source>
</evidence>
<keyword evidence="5" id="KW-1185">Reference proteome</keyword>
<dbReference type="CDD" id="cd20074">
    <property type="entry name" value="XPF_nuclease_Mus81"/>
    <property type="match status" value="1"/>
</dbReference>
<comment type="function">
    <text evidence="2">Interacts with EME1 to form a DNA structure-specific endonuclease with substrate preference for branched DNA structures with a 5'-end at the branch nick. Typical substrates include 3'-flap structures, D-loops, replication forks and nicked Holliday junctions. May be required in mitosis for the processing of stalled or collapsed replication fork intermediates. May be required in meiosis for the repair of meiosis-specific double strand breaks subsequent to single-end invasion (SEI).</text>
</comment>
<keyword evidence="2" id="KW-0539">Nucleus</keyword>
<dbReference type="InterPro" id="IPR006166">
    <property type="entry name" value="ERCC4_domain"/>
</dbReference>